<feature type="compositionally biased region" description="Basic and acidic residues" evidence="1">
    <location>
        <begin position="69"/>
        <end position="78"/>
    </location>
</feature>
<protein>
    <submittedName>
        <fullName evidence="2">Uncharacterized protein</fullName>
    </submittedName>
</protein>
<name>A0ABQ9G7P9_9NEOP</name>
<evidence type="ECO:0000313" key="3">
    <source>
        <dbReference type="Proteomes" id="UP001159363"/>
    </source>
</evidence>
<reference evidence="2 3" key="1">
    <citation type="submission" date="2023-02" db="EMBL/GenBank/DDBJ databases">
        <title>LHISI_Scaffold_Assembly.</title>
        <authorList>
            <person name="Stuart O.P."/>
            <person name="Cleave R."/>
            <person name="Magrath M.J.L."/>
            <person name="Mikheyev A.S."/>
        </authorList>
    </citation>
    <scope>NUCLEOTIDE SEQUENCE [LARGE SCALE GENOMIC DNA]</scope>
    <source>
        <strain evidence="2">Daus_M_001</strain>
        <tissue evidence="2">Leg muscle</tissue>
    </source>
</reference>
<comment type="caution">
    <text evidence="2">The sequence shown here is derived from an EMBL/GenBank/DDBJ whole genome shotgun (WGS) entry which is preliminary data.</text>
</comment>
<accession>A0ABQ9G7P9</accession>
<gene>
    <name evidence="2" type="ORF">PR048_032908</name>
</gene>
<dbReference type="Proteomes" id="UP001159363">
    <property type="component" value="Chromosome 15"/>
</dbReference>
<evidence type="ECO:0000313" key="2">
    <source>
        <dbReference type="EMBL" id="KAJ8867046.1"/>
    </source>
</evidence>
<keyword evidence="3" id="KW-1185">Reference proteome</keyword>
<feature type="compositionally biased region" description="Pro residues" evidence="1">
    <location>
        <begin position="317"/>
        <end position="327"/>
    </location>
</feature>
<organism evidence="2 3">
    <name type="scientific">Dryococelus australis</name>
    <dbReference type="NCBI Taxonomy" id="614101"/>
    <lineage>
        <taxon>Eukaryota</taxon>
        <taxon>Metazoa</taxon>
        <taxon>Ecdysozoa</taxon>
        <taxon>Arthropoda</taxon>
        <taxon>Hexapoda</taxon>
        <taxon>Insecta</taxon>
        <taxon>Pterygota</taxon>
        <taxon>Neoptera</taxon>
        <taxon>Polyneoptera</taxon>
        <taxon>Phasmatodea</taxon>
        <taxon>Verophasmatodea</taxon>
        <taxon>Anareolatae</taxon>
        <taxon>Phasmatidae</taxon>
        <taxon>Eurycanthinae</taxon>
        <taxon>Dryococelus</taxon>
    </lineage>
</organism>
<proteinExistence type="predicted"/>
<dbReference type="EMBL" id="JARBHB010000016">
    <property type="protein sequence ID" value="KAJ8867046.1"/>
    <property type="molecule type" value="Genomic_DNA"/>
</dbReference>
<feature type="region of interest" description="Disordered" evidence="1">
    <location>
        <begin position="65"/>
        <end position="108"/>
    </location>
</feature>
<evidence type="ECO:0000256" key="1">
    <source>
        <dbReference type="SAM" id="MobiDB-lite"/>
    </source>
</evidence>
<sequence length="521" mass="56952">MRLARALKCPAQTPTRPRVVGRLHCSSAAGHLCTRADKQTSDMDISAAGLPRPHAAARRRPLITAGMKGHGETEDPRENSPTSAIIRHDSHTSTCENPGVTRPGIEPDSSRWEASRLTAQPNVAPQAIVTSSVTTGEMHDHLTQFIPNIRKIVLTNILDIDHFQFSHVGIVSGNATGRQVFSGISRFLHADILALLFYPPSPLKTSIEMAECFLVVFQAGTARCCSSLADGAVVLPRPPRASTDKTYSELMWVYLNPWLMEFVPDINPQCNSCGAQEIPSMNPVTSGLRPETFHNFARGNKFPAVPPSLATSSNNFPAPPSSPPLPSTPGLFSEKSGNFNPGRGAFSGVPRRLAALRGFLLPVGVNDPPNIDEDDVIGYVDCKRFKCLDYGAGKLRREEPRAAFQYPAHLHERLRALDCRNSPKTCLLDCAAGEAMTYKLLEACSMASISQGAQMETHGFWEIRSGIYKGEVGDRFSPVYCNNPTELVDRLHLLNALLVSGNNLHMNQIFSIVEAGRRSFY</sequence>
<feature type="region of interest" description="Disordered" evidence="1">
    <location>
        <begin position="308"/>
        <end position="336"/>
    </location>
</feature>